<keyword evidence="6" id="KW-1185">Reference proteome</keyword>
<protein>
    <recommendedName>
        <fullName evidence="4">EF-hand domain-containing protein</fullName>
    </recommendedName>
</protein>
<evidence type="ECO:0000256" key="2">
    <source>
        <dbReference type="ARBA" id="ARBA00022737"/>
    </source>
</evidence>
<dbReference type="InterPro" id="IPR002048">
    <property type="entry name" value="EF_hand_dom"/>
</dbReference>
<dbReference type="PANTHER" id="PTHR10891">
    <property type="entry name" value="EF-HAND CALCIUM-BINDING DOMAIN CONTAINING PROTEIN"/>
    <property type="match status" value="1"/>
</dbReference>
<keyword evidence="2" id="KW-0677">Repeat</keyword>
<keyword evidence="1" id="KW-0479">Metal-binding</keyword>
<organism evidence="5 6">
    <name type="scientific">Acer yangbiense</name>
    <dbReference type="NCBI Taxonomy" id="1000413"/>
    <lineage>
        <taxon>Eukaryota</taxon>
        <taxon>Viridiplantae</taxon>
        <taxon>Streptophyta</taxon>
        <taxon>Embryophyta</taxon>
        <taxon>Tracheophyta</taxon>
        <taxon>Spermatophyta</taxon>
        <taxon>Magnoliopsida</taxon>
        <taxon>eudicotyledons</taxon>
        <taxon>Gunneridae</taxon>
        <taxon>Pentapetalae</taxon>
        <taxon>rosids</taxon>
        <taxon>malvids</taxon>
        <taxon>Sapindales</taxon>
        <taxon>Sapindaceae</taxon>
        <taxon>Hippocastanoideae</taxon>
        <taxon>Acereae</taxon>
        <taxon>Acer</taxon>
    </lineage>
</organism>
<keyword evidence="3" id="KW-0106">Calcium</keyword>
<comment type="caution">
    <text evidence="5">The sequence shown here is derived from an EMBL/GenBank/DDBJ whole genome shotgun (WGS) entry which is preliminary data.</text>
</comment>
<reference evidence="6" key="1">
    <citation type="journal article" date="2019" name="Gigascience">
        <title>De novo genome assembly of the endangered Acer yangbiense, a plant species with extremely small populations endemic to Yunnan Province, China.</title>
        <authorList>
            <person name="Yang J."/>
            <person name="Wariss H.M."/>
            <person name="Tao L."/>
            <person name="Zhang R."/>
            <person name="Yun Q."/>
            <person name="Hollingsworth P."/>
            <person name="Dao Z."/>
            <person name="Luo G."/>
            <person name="Guo H."/>
            <person name="Ma Y."/>
            <person name="Sun W."/>
        </authorList>
    </citation>
    <scope>NUCLEOTIDE SEQUENCE [LARGE SCALE GENOMIC DNA]</scope>
    <source>
        <strain evidence="6">cv. Malutang</strain>
    </source>
</reference>
<evidence type="ECO:0000256" key="1">
    <source>
        <dbReference type="ARBA" id="ARBA00022723"/>
    </source>
</evidence>
<evidence type="ECO:0000313" key="5">
    <source>
        <dbReference type="EMBL" id="TXG52387.1"/>
    </source>
</evidence>
<dbReference type="PROSITE" id="PS50222">
    <property type="entry name" value="EF_HAND_2"/>
    <property type="match status" value="3"/>
</dbReference>
<feature type="domain" description="EF-hand" evidence="4">
    <location>
        <begin position="16"/>
        <end position="51"/>
    </location>
</feature>
<dbReference type="GO" id="GO:0005509">
    <property type="term" value="F:calcium ion binding"/>
    <property type="evidence" value="ECO:0007669"/>
    <property type="project" value="InterPro"/>
</dbReference>
<dbReference type="EMBL" id="VAHF01000010">
    <property type="protein sequence ID" value="TXG52387.1"/>
    <property type="molecule type" value="Genomic_DNA"/>
</dbReference>
<dbReference type="PROSITE" id="PS00018">
    <property type="entry name" value="EF_HAND_1"/>
    <property type="match status" value="3"/>
</dbReference>
<dbReference type="SUPFAM" id="SSF47473">
    <property type="entry name" value="EF-hand"/>
    <property type="match status" value="1"/>
</dbReference>
<accession>A0A5C7H608</accession>
<dbReference type="InterPro" id="IPR011992">
    <property type="entry name" value="EF-hand-dom_pair"/>
</dbReference>
<sequence>MVRIQNNSKGSVPVPLTEKQLVDIFKSLDANGDGVLCQKELKTAFSGWGAWFPGMPTFRANRGISVADANGDGRVDKAEFGDLVKYAISCGYKATMTISRKETTAPQTEKLIQDLLNRHDADKNGLLDKAEVQRAFDELGSIFPSYRTHRGIKIADEDGDGVINMHNNELEKLVKYIMSKNYDLSMQKNLNAS</sequence>
<feature type="domain" description="EF-hand" evidence="4">
    <location>
        <begin position="107"/>
        <end position="142"/>
    </location>
</feature>
<dbReference type="CDD" id="cd00051">
    <property type="entry name" value="EFh"/>
    <property type="match status" value="1"/>
</dbReference>
<dbReference type="InterPro" id="IPR018247">
    <property type="entry name" value="EF_Hand_1_Ca_BS"/>
</dbReference>
<evidence type="ECO:0000259" key="4">
    <source>
        <dbReference type="PROSITE" id="PS50222"/>
    </source>
</evidence>
<dbReference type="Proteomes" id="UP000323000">
    <property type="component" value="Chromosome 10"/>
</dbReference>
<dbReference type="InterPro" id="IPR039647">
    <property type="entry name" value="EF_hand_pair_protein_CML-like"/>
</dbReference>
<evidence type="ECO:0000256" key="3">
    <source>
        <dbReference type="ARBA" id="ARBA00022837"/>
    </source>
</evidence>
<dbReference type="AlphaFoldDB" id="A0A5C7H608"/>
<gene>
    <name evidence="5" type="ORF">EZV62_021556</name>
</gene>
<name>A0A5C7H608_9ROSI</name>
<evidence type="ECO:0000313" key="6">
    <source>
        <dbReference type="Proteomes" id="UP000323000"/>
    </source>
</evidence>
<feature type="domain" description="EF-hand" evidence="4">
    <location>
        <begin position="55"/>
        <end position="90"/>
    </location>
</feature>
<dbReference type="OrthoDB" id="26525at2759"/>
<proteinExistence type="predicted"/>
<dbReference type="Gene3D" id="1.10.238.10">
    <property type="entry name" value="EF-hand"/>
    <property type="match status" value="2"/>
</dbReference>
<dbReference type="SMART" id="SM00054">
    <property type="entry name" value="EFh"/>
    <property type="match status" value="3"/>
</dbReference>
<dbReference type="Pfam" id="PF13202">
    <property type="entry name" value="EF-hand_5"/>
    <property type="match status" value="2"/>
</dbReference>